<evidence type="ECO:0000313" key="4">
    <source>
        <dbReference type="Proteomes" id="UP000241206"/>
    </source>
</evidence>
<dbReference type="InterPro" id="IPR016071">
    <property type="entry name" value="Staphylococal_nuclease_OB-fold"/>
</dbReference>
<dbReference type="PROSITE" id="PS50830">
    <property type="entry name" value="TNASE_3"/>
    <property type="match status" value="1"/>
</dbReference>
<dbReference type="SMART" id="SM00318">
    <property type="entry name" value="SNc"/>
    <property type="match status" value="1"/>
</dbReference>
<sequence length="197" mass="20823">MPREEGAHAPGKKVGDAVAGPADPARPAAREVRSGRQSICGRFTADAVQPRQLACCTAIIPSMLRVLSILALAAATSATPIAGAAGDDGSGRVAWVTDGDTFRLESGERIRIAGIDAPETHRDQARCAGEVTLGLRAKDRATTLLAGRDVTFRRVGRSYSRTVAEVFLDGHDLGTELVRIGVAAWWPRGRPKPSWCG</sequence>
<name>A0A2T4HM09_9SPHN</name>
<gene>
    <name evidence="3" type="ORF">CV103_20105</name>
</gene>
<dbReference type="Proteomes" id="UP000241206">
    <property type="component" value="Unassembled WGS sequence"/>
</dbReference>
<keyword evidence="4" id="KW-1185">Reference proteome</keyword>
<evidence type="ECO:0000313" key="3">
    <source>
        <dbReference type="EMBL" id="PTD16819.1"/>
    </source>
</evidence>
<dbReference type="Gene3D" id="2.40.50.90">
    <property type="match status" value="1"/>
</dbReference>
<dbReference type="SUPFAM" id="SSF50199">
    <property type="entry name" value="Staphylococcal nuclease"/>
    <property type="match status" value="1"/>
</dbReference>
<feature type="region of interest" description="Disordered" evidence="1">
    <location>
        <begin position="1"/>
        <end position="34"/>
    </location>
</feature>
<evidence type="ECO:0000259" key="2">
    <source>
        <dbReference type="PROSITE" id="PS50830"/>
    </source>
</evidence>
<evidence type="ECO:0000256" key="1">
    <source>
        <dbReference type="SAM" id="MobiDB-lite"/>
    </source>
</evidence>
<dbReference type="AlphaFoldDB" id="A0A2T4HM09"/>
<feature type="domain" description="TNase-like" evidence="2">
    <location>
        <begin position="87"/>
        <end position="183"/>
    </location>
</feature>
<feature type="compositionally biased region" description="Low complexity" evidence="1">
    <location>
        <begin position="16"/>
        <end position="27"/>
    </location>
</feature>
<accession>A0A2T4HM09</accession>
<dbReference type="InterPro" id="IPR035437">
    <property type="entry name" value="SNase_OB-fold_sf"/>
</dbReference>
<dbReference type="EMBL" id="PHHF01000079">
    <property type="protein sequence ID" value="PTD16819.1"/>
    <property type="molecule type" value="Genomic_DNA"/>
</dbReference>
<reference evidence="3 4" key="1">
    <citation type="submission" date="2017-11" db="EMBL/GenBank/DDBJ databases">
        <title>Sphingomonas oleivorans sp. nov., isolated from oil-contaminated soil.</title>
        <authorList>
            <person name="Wang L."/>
            <person name="Chen L."/>
        </authorList>
    </citation>
    <scope>NUCLEOTIDE SEQUENCE [LARGE SCALE GENOMIC DNA]</scope>
    <source>
        <strain evidence="3 4">K101</strain>
    </source>
</reference>
<proteinExistence type="predicted"/>
<comment type="caution">
    <text evidence="3">The sequence shown here is derived from an EMBL/GenBank/DDBJ whole genome shotgun (WGS) entry which is preliminary data.</text>
</comment>
<protein>
    <recommendedName>
        <fullName evidence="2">TNase-like domain-containing protein</fullName>
    </recommendedName>
</protein>
<dbReference type="Pfam" id="PF00565">
    <property type="entry name" value="SNase"/>
    <property type="match status" value="1"/>
</dbReference>
<organism evidence="3 4">
    <name type="scientific">Edaphosphingomonas fennica</name>
    <dbReference type="NCBI Taxonomy" id="114404"/>
    <lineage>
        <taxon>Bacteria</taxon>
        <taxon>Pseudomonadati</taxon>
        <taxon>Pseudomonadota</taxon>
        <taxon>Alphaproteobacteria</taxon>
        <taxon>Sphingomonadales</taxon>
        <taxon>Rhizorhabdaceae</taxon>
        <taxon>Edaphosphingomonas</taxon>
    </lineage>
</organism>